<reference evidence="2" key="1">
    <citation type="journal article" date="2014" name="Nat. Commun.">
        <title>The rainbow trout genome provides novel insights into evolution after whole-genome duplication in vertebrates.</title>
        <authorList>
            <person name="Berthelot C."/>
            <person name="Brunet F."/>
            <person name="Chalopin D."/>
            <person name="Juanchich A."/>
            <person name="Bernard M."/>
            <person name="Noel B."/>
            <person name="Bento P."/>
            <person name="Da Silva C."/>
            <person name="Labadie K."/>
            <person name="Alberti A."/>
            <person name="Aury J.M."/>
            <person name="Louis A."/>
            <person name="Dehais P."/>
            <person name="Bardou P."/>
            <person name="Montfort J."/>
            <person name="Klopp C."/>
            <person name="Cabau C."/>
            <person name="Gaspin C."/>
            <person name="Thorgaard G.H."/>
            <person name="Boussaha M."/>
            <person name="Quillet E."/>
            <person name="Guyomard R."/>
            <person name="Galiana D."/>
            <person name="Bobe J."/>
            <person name="Volff J.N."/>
            <person name="Genet C."/>
            <person name="Wincker P."/>
            <person name="Jaillon O."/>
            <person name="Roest Crollius H."/>
            <person name="Guiguen Y."/>
        </authorList>
    </citation>
    <scope>NUCLEOTIDE SEQUENCE [LARGE SCALE GENOMIC DNA]</scope>
</reference>
<organism evidence="2 3">
    <name type="scientific">Oncorhynchus mykiss</name>
    <name type="common">Rainbow trout</name>
    <name type="synonym">Salmo gairdneri</name>
    <dbReference type="NCBI Taxonomy" id="8022"/>
    <lineage>
        <taxon>Eukaryota</taxon>
        <taxon>Metazoa</taxon>
        <taxon>Chordata</taxon>
        <taxon>Craniata</taxon>
        <taxon>Vertebrata</taxon>
        <taxon>Euteleostomi</taxon>
        <taxon>Actinopterygii</taxon>
        <taxon>Neopterygii</taxon>
        <taxon>Teleostei</taxon>
        <taxon>Protacanthopterygii</taxon>
        <taxon>Salmoniformes</taxon>
        <taxon>Salmonidae</taxon>
        <taxon>Salmoninae</taxon>
        <taxon>Oncorhynchus</taxon>
    </lineage>
</organism>
<dbReference type="PaxDb" id="8022-A0A060XVR3"/>
<feature type="compositionally biased region" description="Basic and acidic residues" evidence="1">
    <location>
        <begin position="140"/>
        <end position="149"/>
    </location>
</feature>
<feature type="region of interest" description="Disordered" evidence="1">
    <location>
        <begin position="102"/>
        <end position="149"/>
    </location>
</feature>
<protein>
    <submittedName>
        <fullName evidence="2">Uncharacterized protein</fullName>
    </submittedName>
</protein>
<feature type="region of interest" description="Disordered" evidence="1">
    <location>
        <begin position="77"/>
        <end position="96"/>
    </location>
</feature>
<feature type="compositionally biased region" description="Basic and acidic residues" evidence="1">
    <location>
        <begin position="102"/>
        <end position="112"/>
    </location>
</feature>
<name>A0A060XVR3_ONCMY</name>
<accession>A0A060XVR3</accession>
<sequence>MGHCSIDHTDPVGVLTTHCVCKWNNNKDCWKKTFTFYTPPPPPPSVCQNQQARICLLYLPLLELLYQNLKQLSAQHHTSSPGLGFTGSRDDLRSTGLMDSRRTSTAIDKDHGPVAQNGHLVRREDSRGSLFMDPSTPDSSELHRRGSEVRDRQREHDIIYVLFPVRY</sequence>
<reference evidence="2" key="2">
    <citation type="submission" date="2014-03" db="EMBL/GenBank/DDBJ databases">
        <authorList>
            <person name="Genoscope - CEA"/>
        </authorList>
    </citation>
    <scope>NUCLEOTIDE SEQUENCE</scope>
</reference>
<evidence type="ECO:0000313" key="3">
    <source>
        <dbReference type="Proteomes" id="UP000193380"/>
    </source>
</evidence>
<dbReference type="AlphaFoldDB" id="A0A060XVR3"/>
<evidence type="ECO:0000256" key="1">
    <source>
        <dbReference type="SAM" id="MobiDB-lite"/>
    </source>
</evidence>
<dbReference type="Proteomes" id="UP000193380">
    <property type="component" value="Unassembled WGS sequence"/>
</dbReference>
<dbReference type="EMBL" id="FR906154">
    <property type="protein sequence ID" value="CDQ83332.1"/>
    <property type="molecule type" value="Genomic_DNA"/>
</dbReference>
<evidence type="ECO:0000313" key="2">
    <source>
        <dbReference type="EMBL" id="CDQ83332.1"/>
    </source>
</evidence>
<dbReference type="STRING" id="8022.A0A060XVR3"/>
<gene>
    <name evidence="2" type="ORF">GSONMT00056933001</name>
</gene>
<proteinExistence type="predicted"/>